<dbReference type="InterPro" id="IPR050965">
    <property type="entry name" value="UPF0336/Enoyl-CoA_hydratase"/>
</dbReference>
<organism evidence="2 3">
    <name type="scientific">Thiohalocapsa halophila</name>
    <dbReference type="NCBI Taxonomy" id="69359"/>
    <lineage>
        <taxon>Bacteria</taxon>
        <taxon>Pseudomonadati</taxon>
        <taxon>Pseudomonadota</taxon>
        <taxon>Gammaproteobacteria</taxon>
        <taxon>Chromatiales</taxon>
        <taxon>Chromatiaceae</taxon>
        <taxon>Thiohalocapsa</taxon>
    </lineage>
</organism>
<protein>
    <recommendedName>
        <fullName evidence="1">MaoC-like domain-containing protein</fullName>
    </recommendedName>
</protein>
<dbReference type="Pfam" id="PF01575">
    <property type="entry name" value="MaoC_dehydratas"/>
    <property type="match status" value="1"/>
</dbReference>
<dbReference type="PANTHER" id="PTHR43437">
    <property type="entry name" value="HYDROXYACYL-THIOESTER DEHYDRATASE TYPE 2, MITOCHONDRIAL-RELATED"/>
    <property type="match status" value="1"/>
</dbReference>
<reference evidence="2 3" key="1">
    <citation type="journal article" date="2020" name="Microorganisms">
        <title>Osmotic Adaptation and Compatible Solute Biosynthesis of Phototrophic Bacteria as Revealed from Genome Analyses.</title>
        <authorList>
            <person name="Imhoff J.F."/>
            <person name="Rahn T."/>
            <person name="Kunzel S."/>
            <person name="Keller A."/>
            <person name="Neulinger S.C."/>
        </authorList>
    </citation>
    <scope>NUCLEOTIDE SEQUENCE [LARGE SCALE GENOMIC DNA]</scope>
    <source>
        <strain evidence="2 3">DSM 6210</strain>
    </source>
</reference>
<dbReference type="RefSeq" id="WP_200236360.1">
    <property type="nucleotide sequence ID" value="NZ_NRRV01000019.1"/>
</dbReference>
<proteinExistence type="predicted"/>
<dbReference type="InterPro" id="IPR002539">
    <property type="entry name" value="MaoC-like_dom"/>
</dbReference>
<comment type="caution">
    <text evidence="2">The sequence shown here is derived from an EMBL/GenBank/DDBJ whole genome shotgun (WGS) entry which is preliminary data.</text>
</comment>
<evidence type="ECO:0000259" key="1">
    <source>
        <dbReference type="Pfam" id="PF01575"/>
    </source>
</evidence>
<dbReference type="SUPFAM" id="SSF54637">
    <property type="entry name" value="Thioesterase/thiol ester dehydrase-isomerase"/>
    <property type="match status" value="1"/>
</dbReference>
<evidence type="ECO:0000313" key="3">
    <source>
        <dbReference type="Proteomes" id="UP000748752"/>
    </source>
</evidence>
<feature type="domain" description="MaoC-like" evidence="1">
    <location>
        <begin position="10"/>
        <end position="111"/>
    </location>
</feature>
<evidence type="ECO:0000313" key="2">
    <source>
        <dbReference type="EMBL" id="MBK1630949.1"/>
    </source>
</evidence>
<name>A0ABS1CGB4_9GAMM</name>
<dbReference type="InterPro" id="IPR029069">
    <property type="entry name" value="HotDog_dom_sf"/>
</dbReference>
<keyword evidence="3" id="KW-1185">Reference proteome</keyword>
<dbReference type="Proteomes" id="UP000748752">
    <property type="component" value="Unassembled WGS sequence"/>
</dbReference>
<dbReference type="PANTHER" id="PTHR43437:SF3">
    <property type="entry name" value="HYDROXYACYL-THIOESTER DEHYDRATASE TYPE 2, MITOCHONDRIAL"/>
    <property type="match status" value="1"/>
</dbReference>
<sequence length="162" mass="17792">MTRTRCLTANMLEEGMRHEARLAFTREQVDQYCDLVGDYNAIHRDLDAARLRFPDIHDIVVPGGLIQTTVSALFGTLFPGDGTLGLTFCPERFRRPICPGDEIGVTLTVARILRGGIVDIAIEVRDAAGEPLSSGTARVLAPDQAYQDWWQENVDATTEGGC</sequence>
<accession>A0ABS1CGB4</accession>
<gene>
    <name evidence="2" type="ORF">CKO31_09385</name>
</gene>
<dbReference type="Gene3D" id="3.10.129.10">
    <property type="entry name" value="Hotdog Thioesterase"/>
    <property type="match status" value="1"/>
</dbReference>
<dbReference type="EMBL" id="NRRV01000019">
    <property type="protein sequence ID" value="MBK1630949.1"/>
    <property type="molecule type" value="Genomic_DNA"/>
</dbReference>